<dbReference type="InterPro" id="IPR036052">
    <property type="entry name" value="TrpB-like_PALP_sf"/>
</dbReference>
<feature type="domain" description="Rhodanese" evidence="1">
    <location>
        <begin position="334"/>
        <end position="443"/>
    </location>
</feature>
<evidence type="ECO:0000313" key="3">
    <source>
        <dbReference type="Proteomes" id="UP000650533"/>
    </source>
</evidence>
<reference evidence="2" key="1">
    <citation type="submission" date="2020-05" db="EMBL/GenBank/DDBJ databases">
        <title>Evolutionary and genomic comparisons of hybrid uninucleate and nonhybrid Rhizoctonia fungi.</title>
        <authorList>
            <person name="Li C."/>
            <person name="Chen X."/>
        </authorList>
    </citation>
    <scope>NUCLEOTIDE SEQUENCE</scope>
    <source>
        <strain evidence="2">AG-1 IA</strain>
    </source>
</reference>
<dbReference type="Pfam" id="PF00291">
    <property type="entry name" value="PALP"/>
    <property type="match status" value="1"/>
</dbReference>
<dbReference type="AlphaFoldDB" id="A0A8H8P9C5"/>
<organism evidence="2 3">
    <name type="scientific">Rhizoctonia solani</name>
    <dbReference type="NCBI Taxonomy" id="456999"/>
    <lineage>
        <taxon>Eukaryota</taxon>
        <taxon>Fungi</taxon>
        <taxon>Dikarya</taxon>
        <taxon>Basidiomycota</taxon>
        <taxon>Agaricomycotina</taxon>
        <taxon>Agaricomycetes</taxon>
        <taxon>Cantharellales</taxon>
        <taxon>Ceratobasidiaceae</taxon>
        <taxon>Rhizoctonia</taxon>
    </lineage>
</organism>
<dbReference type="PANTHER" id="PTHR10314">
    <property type="entry name" value="CYSTATHIONINE BETA-SYNTHASE"/>
    <property type="match status" value="1"/>
</dbReference>
<dbReference type="PROSITE" id="PS50206">
    <property type="entry name" value="RHODANESE_3"/>
    <property type="match status" value="1"/>
</dbReference>
<name>A0A8H8P9C5_9AGAM</name>
<dbReference type="InterPro" id="IPR001926">
    <property type="entry name" value="TrpB-like_PALP"/>
</dbReference>
<dbReference type="InterPro" id="IPR036873">
    <property type="entry name" value="Rhodanese-like_dom_sf"/>
</dbReference>
<dbReference type="SUPFAM" id="SSF53686">
    <property type="entry name" value="Tryptophan synthase beta subunit-like PLP-dependent enzymes"/>
    <property type="match status" value="1"/>
</dbReference>
<dbReference type="KEGG" id="rsx:RhiXN_01317"/>
<proteinExistence type="predicted"/>
<dbReference type="EMBL" id="CP059673">
    <property type="protein sequence ID" value="QRW26722.1"/>
    <property type="molecule type" value="Genomic_DNA"/>
</dbReference>
<dbReference type="InterPro" id="IPR050214">
    <property type="entry name" value="Cys_Synth/Cystath_Beta-Synth"/>
</dbReference>
<dbReference type="InterPro" id="IPR001763">
    <property type="entry name" value="Rhodanese-like_dom"/>
</dbReference>
<sequence length="448" mass="49202">MNVFSGKTALLDFYNPDKNPPLPLVELPSHPFEGDNVRIYAKMLTLLPAGNVKSLPALNMLMRASEAGEINDSTEGLSSTLGAYISNKTSPQKMELLRFFGLDLTLFGGPAQVEPADVNGGIYAAIQDGMRPGWYNPGQYSSPQNSEAHVRWTGPQIHRQLPKINIFAAAVGTSGTMTGTGSYLKTVRPDMVNLGVFTAPGDRVPGPRPIDLVQTVDLPWQEVIDAAEHVSSKDSYRISLELCRQGLLVGPSAFICCDQPYQYISDYFTKLDSSYFPPIYNTELLDKDLYPYGVDWILSPSDAFRLLYPAHGLQTPPTSPTELEELKDIQEPLIHAHAMVIDLRSQNDFKRAHIPGSKNLDIQCSGSKNPFKNPGILAELWEVLRQALVPGTKDMSNKSVLLVSYNEEIAYVGCSVLRKEGVKAFALGGGFEKWKEAGLDAGTPTTRH</sequence>
<dbReference type="Pfam" id="PF00581">
    <property type="entry name" value="Rhodanese"/>
    <property type="match status" value="1"/>
</dbReference>
<dbReference type="GeneID" id="67023599"/>
<dbReference type="Gene3D" id="3.40.250.10">
    <property type="entry name" value="Rhodanese-like domain"/>
    <property type="match status" value="1"/>
</dbReference>
<protein>
    <submittedName>
        <fullName evidence="2">Cysteine synthase</fullName>
    </submittedName>
</protein>
<dbReference type="Gene3D" id="3.40.50.1100">
    <property type="match status" value="2"/>
</dbReference>
<evidence type="ECO:0000313" key="2">
    <source>
        <dbReference type="EMBL" id="QRW26722.1"/>
    </source>
</evidence>
<evidence type="ECO:0000259" key="1">
    <source>
        <dbReference type="PROSITE" id="PS50206"/>
    </source>
</evidence>
<dbReference type="RefSeq" id="XP_043186959.1">
    <property type="nucleotide sequence ID" value="XM_043321136.1"/>
</dbReference>
<dbReference type="CDD" id="cd00158">
    <property type="entry name" value="RHOD"/>
    <property type="match status" value="1"/>
</dbReference>
<dbReference type="SUPFAM" id="SSF52821">
    <property type="entry name" value="Rhodanese/Cell cycle control phosphatase"/>
    <property type="match status" value="1"/>
</dbReference>
<accession>A0A8H8P9C5</accession>
<dbReference type="SMART" id="SM00450">
    <property type="entry name" value="RHOD"/>
    <property type="match status" value="1"/>
</dbReference>
<dbReference type="Proteomes" id="UP000650533">
    <property type="component" value="Chromosome 16"/>
</dbReference>
<gene>
    <name evidence="2" type="ORF">RhiXN_01317</name>
</gene>